<proteinExistence type="predicted"/>
<gene>
    <name evidence="1" type="ORF">EV421DRAFT_2021253</name>
</gene>
<accession>A0AA39J8Z8</accession>
<evidence type="ECO:0000313" key="1">
    <source>
        <dbReference type="EMBL" id="KAK0438366.1"/>
    </source>
</evidence>
<organism evidence="1 2">
    <name type="scientific">Armillaria borealis</name>
    <dbReference type="NCBI Taxonomy" id="47425"/>
    <lineage>
        <taxon>Eukaryota</taxon>
        <taxon>Fungi</taxon>
        <taxon>Dikarya</taxon>
        <taxon>Basidiomycota</taxon>
        <taxon>Agaricomycotina</taxon>
        <taxon>Agaricomycetes</taxon>
        <taxon>Agaricomycetidae</taxon>
        <taxon>Agaricales</taxon>
        <taxon>Marasmiineae</taxon>
        <taxon>Physalacriaceae</taxon>
        <taxon>Armillaria</taxon>
    </lineage>
</organism>
<comment type="caution">
    <text evidence="1">The sequence shown here is derived from an EMBL/GenBank/DDBJ whole genome shotgun (WGS) entry which is preliminary data.</text>
</comment>
<name>A0AA39J8Z8_9AGAR</name>
<keyword evidence="2" id="KW-1185">Reference proteome</keyword>
<evidence type="ECO:0000313" key="2">
    <source>
        <dbReference type="Proteomes" id="UP001175226"/>
    </source>
</evidence>
<sequence>MYISGITVSKDLASPHPYPAILRIAIFKLRTPRRAFIVKAGLHSPSLLQPLAITSLRTYGRRHHYSENMCSRHRNWDVRDHHLCRSVARNGRKKGKGLGLRLDVGYLRPVLRGSTDRQSPLLSMVYHHREAPASCEWGRRFSHQGCELGLFSFSLSLSQAVKASWSLVNADAAPIVKDRSHYRSSTPAGFLGRKDAANEPLYLADVSKATISISEDKFSLTLLE</sequence>
<reference evidence="1" key="1">
    <citation type="submission" date="2023-06" db="EMBL/GenBank/DDBJ databases">
        <authorList>
            <consortium name="Lawrence Berkeley National Laboratory"/>
            <person name="Ahrendt S."/>
            <person name="Sahu N."/>
            <person name="Indic B."/>
            <person name="Wong-Bajracharya J."/>
            <person name="Merenyi Z."/>
            <person name="Ke H.-M."/>
            <person name="Monk M."/>
            <person name="Kocsube S."/>
            <person name="Drula E."/>
            <person name="Lipzen A."/>
            <person name="Balint B."/>
            <person name="Henrissat B."/>
            <person name="Andreopoulos B."/>
            <person name="Martin F.M."/>
            <person name="Harder C.B."/>
            <person name="Rigling D."/>
            <person name="Ford K.L."/>
            <person name="Foster G.D."/>
            <person name="Pangilinan J."/>
            <person name="Papanicolaou A."/>
            <person name="Barry K."/>
            <person name="LaButti K."/>
            <person name="Viragh M."/>
            <person name="Koriabine M."/>
            <person name="Yan M."/>
            <person name="Riley R."/>
            <person name="Champramary S."/>
            <person name="Plett K.L."/>
            <person name="Tsai I.J."/>
            <person name="Slot J."/>
            <person name="Sipos G."/>
            <person name="Plett J."/>
            <person name="Nagy L.G."/>
            <person name="Grigoriev I.V."/>
        </authorList>
    </citation>
    <scope>NUCLEOTIDE SEQUENCE</scope>
    <source>
        <strain evidence="1">FPL87.14</strain>
    </source>
</reference>
<dbReference type="Proteomes" id="UP001175226">
    <property type="component" value="Unassembled WGS sequence"/>
</dbReference>
<dbReference type="AlphaFoldDB" id="A0AA39J8Z8"/>
<dbReference type="EMBL" id="JAUEPT010000043">
    <property type="protein sequence ID" value="KAK0438366.1"/>
    <property type="molecule type" value="Genomic_DNA"/>
</dbReference>
<protein>
    <submittedName>
        <fullName evidence="1">Uncharacterized protein</fullName>
    </submittedName>
</protein>